<proteinExistence type="predicted"/>
<protein>
    <recommendedName>
        <fullName evidence="3">Right handed beta helix domain-containing protein</fullName>
    </recommendedName>
</protein>
<dbReference type="RefSeq" id="WP_099438555.1">
    <property type="nucleotide sequence ID" value="NZ_CP024091.1"/>
</dbReference>
<dbReference type="EMBL" id="CP024091">
    <property type="protein sequence ID" value="ATP56614.1"/>
    <property type="molecule type" value="Genomic_DNA"/>
</dbReference>
<dbReference type="Proteomes" id="UP000223749">
    <property type="component" value="Chromosome"/>
</dbReference>
<sequence length="475" mass="51959">MTIKTRSYLFLFTIIILLACKKSTIHAEEPPLPETEKPVPPPKDTIATPVNPTILNLGTGSGNLSIDGKTLGISANTIIKIKGGSYNDIQISNINASGAPVIIQNDGLVQLVGNKQIKLTNLNNVTISGNGTPGISRGFLFKDRTVDGAPVQLNNDINNFTLQNVSFQNMKTYGCIQYIPQSIYNGSESSYSKNLKFLNIDCDNTGTLIRFRGSAQDNVIKGLIKDVEIAYVTFQNARTVGSAIVLENIDSYNIHHNFIKDINQDNSNHNGIFYLIGNGKFYNNYVKDHQGNAIRAWCFSLGNTPKEVLIFNNIVSDSREYSAFELQTFKRNIMPGKTTFVNAKVFNNTCGNLLPKSGTFPAQILDLYGQEGGKCEVFNNLGYQFTLVGQNNTNSIWNQLGGTIPTSLTNKYFKTYGEAGITDNVKFGLAATSLARNSGTAISVQNFDSALSKLVNVDYYGRTRSLSNPSIGAVE</sequence>
<dbReference type="InterPro" id="IPR011050">
    <property type="entry name" value="Pectin_lyase_fold/virulence"/>
</dbReference>
<gene>
    <name evidence="1" type="ORF">CPT03_09065</name>
</gene>
<dbReference type="SUPFAM" id="SSF51126">
    <property type="entry name" value="Pectin lyase-like"/>
    <property type="match status" value="1"/>
</dbReference>
<organism evidence="1 2">
    <name type="scientific">Pedobacter ginsengisoli</name>
    <dbReference type="NCBI Taxonomy" id="363852"/>
    <lineage>
        <taxon>Bacteria</taxon>
        <taxon>Pseudomonadati</taxon>
        <taxon>Bacteroidota</taxon>
        <taxon>Sphingobacteriia</taxon>
        <taxon>Sphingobacteriales</taxon>
        <taxon>Sphingobacteriaceae</taxon>
        <taxon>Pedobacter</taxon>
    </lineage>
</organism>
<dbReference type="AlphaFoldDB" id="A0A2D1U509"/>
<evidence type="ECO:0000313" key="1">
    <source>
        <dbReference type="EMBL" id="ATP56614.1"/>
    </source>
</evidence>
<dbReference type="KEGG" id="pgs:CPT03_09065"/>
<reference evidence="1 2" key="1">
    <citation type="submission" date="2017-10" db="EMBL/GenBank/DDBJ databases">
        <title>Whole genome of Pedobacter ginsengisoli T01R-27 isolated from tomato rhizosphere.</title>
        <authorList>
            <person name="Weon H.-Y."/>
            <person name="Lee S.A."/>
            <person name="Sang M.K."/>
            <person name="Song J."/>
        </authorList>
    </citation>
    <scope>NUCLEOTIDE SEQUENCE [LARGE SCALE GENOMIC DNA]</scope>
    <source>
        <strain evidence="1 2">T01R-27</strain>
    </source>
</reference>
<accession>A0A2D1U509</accession>
<evidence type="ECO:0008006" key="3">
    <source>
        <dbReference type="Google" id="ProtNLM"/>
    </source>
</evidence>
<keyword evidence="2" id="KW-1185">Reference proteome</keyword>
<dbReference type="OrthoDB" id="733944at2"/>
<evidence type="ECO:0000313" key="2">
    <source>
        <dbReference type="Proteomes" id="UP000223749"/>
    </source>
</evidence>
<name>A0A2D1U509_9SPHI</name>
<dbReference type="PROSITE" id="PS51257">
    <property type="entry name" value="PROKAR_LIPOPROTEIN"/>
    <property type="match status" value="1"/>
</dbReference>